<evidence type="ECO:0000313" key="5">
    <source>
        <dbReference type="Proteomes" id="UP000799538"/>
    </source>
</evidence>
<evidence type="ECO:0000259" key="3">
    <source>
        <dbReference type="Pfam" id="PF24870"/>
    </source>
</evidence>
<name>A0A6A6GM05_9PEZI</name>
<organism evidence="4 5">
    <name type="scientific">Elsinoe ampelina</name>
    <dbReference type="NCBI Taxonomy" id="302913"/>
    <lineage>
        <taxon>Eukaryota</taxon>
        <taxon>Fungi</taxon>
        <taxon>Dikarya</taxon>
        <taxon>Ascomycota</taxon>
        <taxon>Pezizomycotina</taxon>
        <taxon>Dothideomycetes</taxon>
        <taxon>Dothideomycetidae</taxon>
        <taxon>Myriangiales</taxon>
        <taxon>Elsinoaceae</taxon>
        <taxon>Elsinoe</taxon>
    </lineage>
</organism>
<dbReference type="InterPro" id="IPR056637">
    <property type="entry name" value="DUF7735"/>
</dbReference>
<dbReference type="PANTHER" id="PTHR42029">
    <property type="entry name" value="AN04G07800"/>
    <property type="match status" value="1"/>
</dbReference>
<feature type="chain" id="PRO_5025533071" description="DUF7735 domain-containing protein" evidence="2">
    <location>
        <begin position="21"/>
        <end position="203"/>
    </location>
</feature>
<evidence type="ECO:0000256" key="1">
    <source>
        <dbReference type="SAM" id="MobiDB-lite"/>
    </source>
</evidence>
<feature type="region of interest" description="Disordered" evidence="1">
    <location>
        <begin position="162"/>
        <end position="188"/>
    </location>
</feature>
<proteinExistence type="predicted"/>
<keyword evidence="2" id="KW-0732">Signal</keyword>
<evidence type="ECO:0000256" key="2">
    <source>
        <dbReference type="SAM" id="SignalP"/>
    </source>
</evidence>
<dbReference type="PANTHER" id="PTHR42029:SF3">
    <property type="entry name" value="AN04G07800"/>
    <property type="match status" value="1"/>
</dbReference>
<keyword evidence="5" id="KW-1185">Reference proteome</keyword>
<feature type="domain" description="DUF7735" evidence="3">
    <location>
        <begin position="22"/>
        <end position="161"/>
    </location>
</feature>
<evidence type="ECO:0000313" key="4">
    <source>
        <dbReference type="EMBL" id="KAF2226560.1"/>
    </source>
</evidence>
<dbReference type="Pfam" id="PF24870">
    <property type="entry name" value="DUF7735"/>
    <property type="match status" value="1"/>
</dbReference>
<dbReference type="AlphaFoldDB" id="A0A6A6GM05"/>
<sequence length="203" mass="21960">MKGRAVFAIALSTTMAQLHATLLPTEGPLITRDPWQCVLDNMTSYFRPPQPTGNLATALVSYGGVLLDEICPPEQPICPFPAQSRWCAFTDVAPRTLLADWSSYGSMANEWIASRSSTMIELAVQCPNYWYKAMNQVPLGKNHLNSTITFAGCYAEAQTTSVPDSQRQAAPATPASGIQSEEPRETGSLAVRSYQTDGVVAGL</sequence>
<protein>
    <recommendedName>
        <fullName evidence="3">DUF7735 domain-containing protein</fullName>
    </recommendedName>
</protein>
<dbReference type="Proteomes" id="UP000799538">
    <property type="component" value="Unassembled WGS sequence"/>
</dbReference>
<accession>A0A6A6GM05</accession>
<reference evidence="5" key="1">
    <citation type="journal article" date="2020" name="Stud. Mycol.">
        <title>101 Dothideomycetes genomes: A test case for predicting lifestyles and emergence of pathogens.</title>
        <authorList>
            <person name="Haridas S."/>
            <person name="Albert R."/>
            <person name="Binder M."/>
            <person name="Bloem J."/>
            <person name="LaButti K."/>
            <person name="Salamov A."/>
            <person name="Andreopoulos B."/>
            <person name="Baker S."/>
            <person name="Barry K."/>
            <person name="Bills G."/>
            <person name="Bluhm B."/>
            <person name="Cannon C."/>
            <person name="Castanera R."/>
            <person name="Culley D."/>
            <person name="Daum C."/>
            <person name="Ezra D."/>
            <person name="Gonzalez J."/>
            <person name="Henrissat B."/>
            <person name="Kuo A."/>
            <person name="Liang C."/>
            <person name="Lipzen A."/>
            <person name="Lutzoni F."/>
            <person name="Magnuson J."/>
            <person name="Mondo S."/>
            <person name="Nolan M."/>
            <person name="Ohm R."/>
            <person name="Pangilinan J."/>
            <person name="Park H.-J."/>
            <person name="Ramirez L."/>
            <person name="Alfaro M."/>
            <person name="Sun H."/>
            <person name="Tritt A."/>
            <person name="Yoshinaga Y."/>
            <person name="Zwiers L.-H."/>
            <person name="Turgeon B."/>
            <person name="Goodwin S."/>
            <person name="Spatafora J."/>
            <person name="Crous P."/>
            <person name="Grigoriev I."/>
        </authorList>
    </citation>
    <scope>NUCLEOTIDE SEQUENCE [LARGE SCALE GENOMIC DNA]</scope>
    <source>
        <strain evidence="5">CECT 20119</strain>
    </source>
</reference>
<gene>
    <name evidence="4" type="ORF">BDZ85DRAFT_278505</name>
</gene>
<feature type="signal peptide" evidence="2">
    <location>
        <begin position="1"/>
        <end position="20"/>
    </location>
</feature>
<dbReference type="OrthoDB" id="4940591at2759"/>
<dbReference type="EMBL" id="ML992502">
    <property type="protein sequence ID" value="KAF2226560.1"/>
    <property type="molecule type" value="Genomic_DNA"/>
</dbReference>